<dbReference type="InterPro" id="IPR041624">
    <property type="entry name" value="RGI_lyase"/>
</dbReference>
<dbReference type="InterPro" id="IPR034641">
    <property type="entry name" value="RGL11"/>
</dbReference>
<name>A0ABP6RSD4_9PSEU</name>
<dbReference type="InterPro" id="IPR049366">
    <property type="entry name" value="RGL11_C"/>
</dbReference>
<feature type="region of interest" description="Disordered" evidence="1">
    <location>
        <begin position="14"/>
        <end position="39"/>
    </location>
</feature>
<dbReference type="InterPro" id="IPR013783">
    <property type="entry name" value="Ig-like_fold"/>
</dbReference>
<feature type="domain" description="Rhamnogalacturonan lyase family 11 C-terminal" evidence="3">
    <location>
        <begin position="120"/>
        <end position="403"/>
    </location>
</feature>
<evidence type="ECO:0008006" key="6">
    <source>
        <dbReference type="Google" id="ProtNLM"/>
    </source>
</evidence>
<dbReference type="Proteomes" id="UP001500483">
    <property type="component" value="Unassembled WGS sequence"/>
</dbReference>
<dbReference type="Gene3D" id="2.60.40.10">
    <property type="entry name" value="Immunoglobulins"/>
    <property type="match status" value="1"/>
</dbReference>
<evidence type="ECO:0000313" key="4">
    <source>
        <dbReference type="EMBL" id="GAA3359941.1"/>
    </source>
</evidence>
<protein>
    <recommendedName>
        <fullName evidence="6">Rhamnogalacturonan I lyase beta-sheet domain-containing protein</fullName>
    </recommendedName>
</protein>
<feature type="domain" description="Rhamnogalacturonan I lyase beta-sheet" evidence="2">
    <location>
        <begin position="40"/>
        <end position="103"/>
    </location>
</feature>
<dbReference type="InterPro" id="IPR028994">
    <property type="entry name" value="Integrin_alpha_N"/>
</dbReference>
<dbReference type="SUPFAM" id="SSF69318">
    <property type="entry name" value="Integrin alpha N-terminal domain"/>
    <property type="match status" value="1"/>
</dbReference>
<dbReference type="Pfam" id="PF21348">
    <property type="entry name" value="RGL11_C"/>
    <property type="match status" value="1"/>
</dbReference>
<accession>A0ABP6RSD4</accession>
<dbReference type="PANTHER" id="PTHR43118:SF1">
    <property type="entry name" value="RHAMNOGALACTURONAN LYASE (EUROFUNG)"/>
    <property type="match status" value="1"/>
</dbReference>
<reference evidence="5" key="1">
    <citation type="journal article" date="2019" name="Int. J. Syst. Evol. Microbiol.">
        <title>The Global Catalogue of Microorganisms (GCM) 10K type strain sequencing project: providing services to taxonomists for standard genome sequencing and annotation.</title>
        <authorList>
            <consortium name="The Broad Institute Genomics Platform"/>
            <consortium name="The Broad Institute Genome Sequencing Center for Infectious Disease"/>
            <person name="Wu L."/>
            <person name="Ma J."/>
        </authorList>
    </citation>
    <scope>NUCLEOTIDE SEQUENCE [LARGE SCALE GENOMIC DNA]</scope>
    <source>
        <strain evidence="5">JCM 9687</strain>
    </source>
</reference>
<evidence type="ECO:0000256" key="1">
    <source>
        <dbReference type="SAM" id="MobiDB-lite"/>
    </source>
</evidence>
<keyword evidence="5" id="KW-1185">Reference proteome</keyword>
<feature type="compositionally biased region" description="Low complexity" evidence="1">
    <location>
        <begin position="437"/>
        <end position="454"/>
    </location>
</feature>
<dbReference type="Pfam" id="PF18370">
    <property type="entry name" value="RGI_lyase"/>
    <property type="match status" value="1"/>
</dbReference>
<feature type="compositionally biased region" description="Low complexity" evidence="1">
    <location>
        <begin position="462"/>
        <end position="471"/>
    </location>
</feature>
<dbReference type="PANTHER" id="PTHR43118">
    <property type="entry name" value="RHAMNOGALACTURONAN LYASE (EUROFUNG)"/>
    <property type="match status" value="1"/>
</dbReference>
<gene>
    <name evidence="4" type="ORF">GCM10020366_37940</name>
</gene>
<feature type="compositionally biased region" description="Pro residues" evidence="1">
    <location>
        <begin position="416"/>
        <end position="427"/>
    </location>
</feature>
<proteinExistence type="predicted"/>
<dbReference type="EMBL" id="BAAAYK010000038">
    <property type="protein sequence ID" value="GAA3359941.1"/>
    <property type="molecule type" value="Genomic_DNA"/>
</dbReference>
<evidence type="ECO:0000313" key="5">
    <source>
        <dbReference type="Proteomes" id="UP001500483"/>
    </source>
</evidence>
<feature type="region of interest" description="Disordered" evidence="1">
    <location>
        <begin position="393"/>
        <end position="478"/>
    </location>
</feature>
<evidence type="ECO:0000259" key="3">
    <source>
        <dbReference type="Pfam" id="PF21348"/>
    </source>
</evidence>
<sequence>MTALAAAVLPIGSAAPATGSPAEPARAGTAPAETRTAEPGRAAISVRSGDDNFVSWRLFGTDPAGTTFDVYRDGTRITPEPLTGTGFLDRGAPADARYEITPNGQRAAASTARAFAADHLDIPLDVPDGGTTPAGEDYTYSANDVGVGDLDGDGEYEYVVKWDPSNAKDNSQAGYTGPPLLDAYRLDGTRLWRIDLGRNIRAGAHYTQFQVYDYDGDGAAEVAVKTADGTVDGTGTALGDADADHRNGDGYVLDGPEFLTVFDGTTGAERHTADYVPGRGDPADWGDSYGNRCDRFLAATAEIDGRPVLIEARGYYTRSVITAWTFDGELTPLWTFDSDEAGEEYAGQGNHNLSIADVDDDGNDEVVYGAMAIDDDGNPLWNTGFGHGDALHVGDFDPDRPGPAWRCTRSTRTPTSPRPGSPTPPPAKCSGRPTPPATTGAASRATSGTATPAPSSGPPPTTGCATPRARTSGPGPDR</sequence>
<comment type="caution">
    <text evidence="4">The sequence shown here is derived from an EMBL/GenBank/DDBJ whole genome shotgun (WGS) entry which is preliminary data.</text>
</comment>
<evidence type="ECO:0000259" key="2">
    <source>
        <dbReference type="Pfam" id="PF18370"/>
    </source>
</evidence>
<organism evidence="4 5">
    <name type="scientific">Saccharopolyspora gregorii</name>
    <dbReference type="NCBI Taxonomy" id="33914"/>
    <lineage>
        <taxon>Bacteria</taxon>
        <taxon>Bacillati</taxon>
        <taxon>Actinomycetota</taxon>
        <taxon>Actinomycetes</taxon>
        <taxon>Pseudonocardiales</taxon>
        <taxon>Pseudonocardiaceae</taxon>
        <taxon>Saccharopolyspora</taxon>
    </lineage>
</organism>